<dbReference type="InterPro" id="IPR056047">
    <property type="entry name" value="CRMPA-like_DUF7630"/>
</dbReference>
<dbReference type="Proteomes" id="UP000823046">
    <property type="component" value="Unassembled WGS sequence"/>
</dbReference>
<dbReference type="Pfam" id="PF24633">
    <property type="entry name" value="DUF7630"/>
    <property type="match status" value="1"/>
</dbReference>
<feature type="transmembrane region" description="Helical" evidence="1">
    <location>
        <begin position="297"/>
        <end position="326"/>
    </location>
</feature>
<dbReference type="Pfam" id="PF24634">
    <property type="entry name" value="DUF7631"/>
    <property type="match status" value="1"/>
</dbReference>
<protein>
    <submittedName>
        <fullName evidence="4">Kringle domain-containing protein</fullName>
    </submittedName>
</protein>
<feature type="non-terminal residue" evidence="4">
    <location>
        <position position="543"/>
    </location>
</feature>
<evidence type="ECO:0000256" key="1">
    <source>
        <dbReference type="SAM" id="Phobius"/>
    </source>
</evidence>
<keyword evidence="1" id="KW-1133">Transmembrane helix</keyword>
<dbReference type="PANTHER" id="PTHR11319">
    <property type="entry name" value="G PROTEIN-COUPLED RECEPTOR-RELATED"/>
    <property type="match status" value="1"/>
</dbReference>
<organism evidence="4 5">
    <name type="scientific">Cardiosporidium cionae</name>
    <dbReference type="NCBI Taxonomy" id="476202"/>
    <lineage>
        <taxon>Eukaryota</taxon>
        <taxon>Sar</taxon>
        <taxon>Alveolata</taxon>
        <taxon>Apicomplexa</taxon>
        <taxon>Aconoidasida</taxon>
        <taxon>Nephromycida</taxon>
        <taxon>Cardiosporidium</taxon>
    </lineage>
</organism>
<proteinExistence type="predicted"/>
<dbReference type="EMBL" id="JADAQX010001870">
    <property type="protein sequence ID" value="KAF8817714.1"/>
    <property type="molecule type" value="Genomic_DNA"/>
</dbReference>
<feature type="domain" description="DUF7631" evidence="3">
    <location>
        <begin position="57"/>
        <end position="105"/>
    </location>
</feature>
<keyword evidence="1" id="KW-0472">Membrane</keyword>
<keyword evidence="5" id="KW-1185">Reference proteome</keyword>
<evidence type="ECO:0000313" key="4">
    <source>
        <dbReference type="EMBL" id="KAF8817714.1"/>
    </source>
</evidence>
<gene>
    <name evidence="4" type="ORF">IE077_000655</name>
</gene>
<dbReference type="InterPro" id="IPR056048">
    <property type="entry name" value="CRMPA/B-like_DUF7631"/>
</dbReference>
<feature type="transmembrane region" description="Helical" evidence="1">
    <location>
        <begin position="494"/>
        <end position="518"/>
    </location>
</feature>
<sequence length="543" mass="62124">MIPELNMKECEACNEGIFKSSIGDTPCSESCGSNALSYKGSKSHAHCYCLEDYYFASNYCNICPKGAICKGGFIESLKEEILINGHYPSIIKNEMHIAPYSLKEYYVYKVREKLINTDDWLFLQCPVKNACLGNNTCIESMEGFLCSECKSGYSQDFHNTKPCTACVTLWINLLCVIGWYLLQLVFNTFMAYINVAAGYNRKSIHSIVIKIAVNFYASISILFAIDILSQIALPKTISQFSTGLSNPILNTSSSSSSSSHSNINNNFDFFLNQGSHYTSMDCLIGAYLPHLNHGERYFYAMVFYFFLPITVPLLGTLAMILILYIVTKSRAKQIQMKLDLLKQLKEHQFQSLYEQMLNEYSNERAFLIFRYLPLPNDTLWIRFLKLLEDMIPLYVTILFFYHSSTTRHMLTLLNCQTIDLGLTNTPIKRLNLALNINCLITSNTYYLKFFILGLVGFIIWGIGIPLTAFIVLFRNRHKLNEEDMRLKYGFLHNGYQSYAWFWESIVFTRKLAILILSGVSVLRINNQSISVIWAALCIALLFL</sequence>
<feature type="transmembrane region" description="Helical" evidence="1">
    <location>
        <begin position="169"/>
        <end position="195"/>
    </location>
</feature>
<feature type="transmembrane region" description="Helical" evidence="1">
    <location>
        <begin position="449"/>
        <end position="473"/>
    </location>
</feature>
<keyword evidence="1" id="KW-0812">Transmembrane</keyword>
<name>A0ABQ7J3N8_9APIC</name>
<feature type="domain" description="DUF7630" evidence="2">
    <location>
        <begin position="122"/>
        <end position="166"/>
    </location>
</feature>
<dbReference type="PANTHER" id="PTHR11319:SF35">
    <property type="entry name" value="OUTER MEMBRANE PROTEIN PMPC-RELATED"/>
    <property type="match status" value="1"/>
</dbReference>
<evidence type="ECO:0000259" key="3">
    <source>
        <dbReference type="Pfam" id="PF24634"/>
    </source>
</evidence>
<evidence type="ECO:0000259" key="2">
    <source>
        <dbReference type="Pfam" id="PF24633"/>
    </source>
</evidence>
<accession>A0ABQ7J3N8</accession>
<comment type="caution">
    <text evidence="4">The sequence shown here is derived from an EMBL/GenBank/DDBJ whole genome shotgun (WGS) entry which is preliminary data.</text>
</comment>
<reference evidence="4 5" key="1">
    <citation type="journal article" date="2020" name="bioRxiv">
        <title>Metabolic contributions of an alphaproteobacterial endosymbiont in the apicomplexan Cardiosporidium cionae.</title>
        <authorList>
            <person name="Hunter E.S."/>
            <person name="Paight C.J."/>
            <person name="Lane C.E."/>
        </authorList>
    </citation>
    <scope>NUCLEOTIDE SEQUENCE [LARGE SCALE GENOMIC DNA]</scope>
    <source>
        <strain evidence="4">ESH_2018</strain>
    </source>
</reference>
<feature type="transmembrane region" description="Helical" evidence="1">
    <location>
        <begin position="207"/>
        <end position="225"/>
    </location>
</feature>
<evidence type="ECO:0000313" key="5">
    <source>
        <dbReference type="Proteomes" id="UP000823046"/>
    </source>
</evidence>